<proteinExistence type="predicted"/>
<dbReference type="Proteomes" id="UP001451303">
    <property type="component" value="Unassembled WGS sequence"/>
</dbReference>
<feature type="non-terminal residue" evidence="1">
    <location>
        <position position="1"/>
    </location>
</feature>
<accession>A0ABR3DE00</accession>
<protein>
    <submittedName>
        <fullName evidence="1">Uncharacterized protein</fullName>
    </submittedName>
</protein>
<dbReference type="EMBL" id="JAVLET010000004">
    <property type="protein sequence ID" value="KAL0470895.1"/>
    <property type="molecule type" value="Genomic_DNA"/>
</dbReference>
<evidence type="ECO:0000313" key="2">
    <source>
        <dbReference type="Proteomes" id="UP001451303"/>
    </source>
</evidence>
<keyword evidence="2" id="KW-1185">Reference proteome</keyword>
<name>A0ABR3DE00_NEUIN</name>
<reference evidence="1 2" key="1">
    <citation type="submission" date="2023-09" db="EMBL/GenBank/DDBJ databases">
        <title>Multi-omics analysis of a traditional fermented food reveals byproduct-associated fungal strains for waste-to-food upcycling.</title>
        <authorList>
            <consortium name="Lawrence Berkeley National Laboratory"/>
            <person name="Rekdal V.M."/>
            <person name="Villalobos-Escobedo J.M."/>
            <person name="Rodriguez-Valeron N."/>
            <person name="Garcia M.O."/>
            <person name="Vasquez D.P."/>
            <person name="Damayanti I."/>
            <person name="Sorensen P.M."/>
            <person name="Baidoo E.E."/>
            <person name="De Carvalho A.C."/>
            <person name="Riley R."/>
            <person name="Lipzen A."/>
            <person name="He G."/>
            <person name="Yan M."/>
            <person name="Haridas S."/>
            <person name="Daum C."/>
            <person name="Yoshinaga Y."/>
            <person name="Ng V."/>
            <person name="Grigoriev I.V."/>
            <person name="Munk R."/>
            <person name="Nuraida L."/>
            <person name="Wijaya C.H."/>
            <person name="Morales P.-C."/>
            <person name="Keasling J.D."/>
        </authorList>
    </citation>
    <scope>NUCLEOTIDE SEQUENCE [LARGE SCALE GENOMIC DNA]</scope>
    <source>
        <strain evidence="1 2">FGSC 2613</strain>
    </source>
</reference>
<sequence length="68" mass="8064">QTNILKYKEGDRVLFNTKNLNTGRSYTKFIHLFKGPFEILKANNYQIILKLPINIKYNLIFYVSKVKP</sequence>
<organism evidence="1 2">
    <name type="scientific">Neurospora intermedia</name>
    <dbReference type="NCBI Taxonomy" id="5142"/>
    <lineage>
        <taxon>Eukaryota</taxon>
        <taxon>Fungi</taxon>
        <taxon>Dikarya</taxon>
        <taxon>Ascomycota</taxon>
        <taxon>Pezizomycotina</taxon>
        <taxon>Sordariomycetes</taxon>
        <taxon>Sordariomycetidae</taxon>
        <taxon>Sordariales</taxon>
        <taxon>Sordariaceae</taxon>
        <taxon>Neurospora</taxon>
    </lineage>
</organism>
<evidence type="ECO:0000313" key="1">
    <source>
        <dbReference type="EMBL" id="KAL0470895.1"/>
    </source>
</evidence>
<comment type="caution">
    <text evidence="1">The sequence shown here is derived from an EMBL/GenBank/DDBJ whole genome shotgun (WGS) entry which is preliminary data.</text>
</comment>
<gene>
    <name evidence="1" type="ORF">QR685DRAFT_442863</name>
</gene>